<evidence type="ECO:0000256" key="1">
    <source>
        <dbReference type="ARBA" id="ARBA00023157"/>
    </source>
</evidence>
<dbReference type="CDD" id="cd00519">
    <property type="entry name" value="Lipase_3"/>
    <property type="match status" value="1"/>
</dbReference>
<dbReference type="GO" id="GO:0006629">
    <property type="term" value="P:lipid metabolic process"/>
    <property type="evidence" value="ECO:0007669"/>
    <property type="project" value="InterPro"/>
</dbReference>
<keyword evidence="1" id="KW-1015">Disulfide bond</keyword>
<comment type="catalytic activity">
    <reaction evidence="4">
        <text>a monoacylglycerol + H2O = glycerol + a fatty acid + H(+)</text>
        <dbReference type="Rhea" id="RHEA:15245"/>
        <dbReference type="ChEBI" id="CHEBI:15377"/>
        <dbReference type="ChEBI" id="CHEBI:15378"/>
        <dbReference type="ChEBI" id="CHEBI:17408"/>
        <dbReference type="ChEBI" id="CHEBI:17754"/>
        <dbReference type="ChEBI" id="CHEBI:28868"/>
    </reaction>
</comment>
<dbReference type="STRING" id="1314785.A0A165DIY0"/>
<sequence>MSATFPLPSSLPPHESFKRTLRKNHLKQLREVEISRTHIPGTPLPLPPGAPSLYDQLVDWSKQASVQIAEAVASQAISSTTIGWNIGVLTLLESAAVYLRDNDTVFQAVAEARRRTNEADERALQLLADSQTEIKQIAALWGLEFEVICDLLTYSPEGRPFLSGPYAGVFWPKDTNKPFLGLAFKGTNGKNWKEVLVDLDFPMMKAKGKILWGSPLHRGFYQTMFVKFPGIGSAPLDLDYIKDMVDAFLQTYKVPEGITINLHSTGHSLGAAYATLCYSELMRLYNNAPTELKPEDDEHAELALFFSQLKERQFVLRDLYAFGCPRVGGVEDNISWAQNYKTALDNHMGQSWRIVNKGDPVTDVPPVIPFISTWNHIDNGYEINPPKALPTEIGTQPEVKFPPFDGSNHDPEKYFQNLYNASISGLKSTVPVEWVVADVEPPNDADLEKVEDAAALASA</sequence>
<comment type="similarity">
    <text evidence="2">Belongs to the AB hydrolase superfamily. Lipase family. Class 3 subfamily.</text>
</comment>
<dbReference type="GO" id="GO:0016787">
    <property type="term" value="F:hydrolase activity"/>
    <property type="evidence" value="ECO:0007669"/>
    <property type="project" value="UniProtKB-KW"/>
</dbReference>
<accession>A0A165DIY0</accession>
<reference evidence="6 7" key="1">
    <citation type="journal article" date="2016" name="Mol. Biol. Evol.">
        <title>Comparative Genomics of Early-Diverging Mushroom-Forming Fungi Provides Insights into the Origins of Lignocellulose Decay Capabilities.</title>
        <authorList>
            <person name="Nagy L.G."/>
            <person name="Riley R."/>
            <person name="Tritt A."/>
            <person name="Adam C."/>
            <person name="Daum C."/>
            <person name="Floudas D."/>
            <person name="Sun H."/>
            <person name="Yadav J.S."/>
            <person name="Pangilinan J."/>
            <person name="Larsson K.H."/>
            <person name="Matsuura K."/>
            <person name="Barry K."/>
            <person name="Labutti K."/>
            <person name="Kuo R."/>
            <person name="Ohm R.A."/>
            <person name="Bhattacharya S.S."/>
            <person name="Shirouzu T."/>
            <person name="Yoshinaga Y."/>
            <person name="Martin F.M."/>
            <person name="Grigoriev I.V."/>
            <person name="Hibbett D.S."/>
        </authorList>
    </citation>
    <scope>NUCLEOTIDE SEQUENCE [LARGE SCALE GENOMIC DNA]</scope>
    <source>
        <strain evidence="6 7">93-53</strain>
    </source>
</reference>
<dbReference type="Gene3D" id="3.40.50.1820">
    <property type="entry name" value="alpha/beta hydrolase"/>
    <property type="match status" value="1"/>
</dbReference>
<evidence type="ECO:0000259" key="5">
    <source>
        <dbReference type="Pfam" id="PF01764"/>
    </source>
</evidence>
<evidence type="ECO:0000313" key="7">
    <source>
        <dbReference type="Proteomes" id="UP000076871"/>
    </source>
</evidence>
<keyword evidence="7" id="KW-1185">Reference proteome</keyword>
<dbReference type="PANTHER" id="PTHR45856:SF24">
    <property type="entry name" value="FUNGAL LIPASE-LIKE DOMAIN-CONTAINING PROTEIN"/>
    <property type="match status" value="1"/>
</dbReference>
<dbReference type="Pfam" id="PF01764">
    <property type="entry name" value="Lipase_3"/>
    <property type="match status" value="1"/>
</dbReference>
<dbReference type="InterPro" id="IPR051218">
    <property type="entry name" value="Sec_MonoDiacylglyc_Lipase"/>
</dbReference>
<keyword evidence="6" id="KW-0378">Hydrolase</keyword>
<dbReference type="RefSeq" id="XP_040762725.1">
    <property type="nucleotide sequence ID" value="XM_040907131.1"/>
</dbReference>
<protein>
    <submittedName>
        <fullName evidence="6">Alpha/beta-hydrolase</fullName>
    </submittedName>
</protein>
<dbReference type="SUPFAM" id="SSF53474">
    <property type="entry name" value="alpha/beta-Hydrolases"/>
    <property type="match status" value="1"/>
</dbReference>
<evidence type="ECO:0000256" key="2">
    <source>
        <dbReference type="ARBA" id="ARBA00043996"/>
    </source>
</evidence>
<name>A0A165DIY0_9APHY</name>
<dbReference type="AlphaFoldDB" id="A0A165DIY0"/>
<evidence type="ECO:0000256" key="3">
    <source>
        <dbReference type="ARBA" id="ARBA00047591"/>
    </source>
</evidence>
<dbReference type="Proteomes" id="UP000076871">
    <property type="component" value="Unassembled WGS sequence"/>
</dbReference>
<dbReference type="InParanoid" id="A0A165DIY0"/>
<dbReference type="OrthoDB" id="426718at2759"/>
<dbReference type="GeneID" id="63824160"/>
<dbReference type="InterPro" id="IPR029058">
    <property type="entry name" value="AB_hydrolase_fold"/>
</dbReference>
<dbReference type="PANTHER" id="PTHR45856">
    <property type="entry name" value="ALPHA/BETA-HYDROLASES SUPERFAMILY PROTEIN"/>
    <property type="match status" value="1"/>
</dbReference>
<feature type="domain" description="Fungal lipase-type" evidence="5">
    <location>
        <begin position="182"/>
        <end position="366"/>
    </location>
</feature>
<dbReference type="InterPro" id="IPR002921">
    <property type="entry name" value="Fungal_lipase-type"/>
</dbReference>
<evidence type="ECO:0000313" key="6">
    <source>
        <dbReference type="EMBL" id="KZT04985.1"/>
    </source>
</evidence>
<comment type="catalytic activity">
    <reaction evidence="3">
        <text>a diacylglycerol + H2O = a monoacylglycerol + a fatty acid + H(+)</text>
        <dbReference type="Rhea" id="RHEA:32731"/>
        <dbReference type="ChEBI" id="CHEBI:15377"/>
        <dbReference type="ChEBI" id="CHEBI:15378"/>
        <dbReference type="ChEBI" id="CHEBI:17408"/>
        <dbReference type="ChEBI" id="CHEBI:18035"/>
        <dbReference type="ChEBI" id="CHEBI:28868"/>
    </reaction>
</comment>
<organism evidence="6 7">
    <name type="scientific">Laetiporus sulphureus 93-53</name>
    <dbReference type="NCBI Taxonomy" id="1314785"/>
    <lineage>
        <taxon>Eukaryota</taxon>
        <taxon>Fungi</taxon>
        <taxon>Dikarya</taxon>
        <taxon>Basidiomycota</taxon>
        <taxon>Agaricomycotina</taxon>
        <taxon>Agaricomycetes</taxon>
        <taxon>Polyporales</taxon>
        <taxon>Laetiporus</taxon>
    </lineage>
</organism>
<gene>
    <name evidence="6" type="ORF">LAESUDRAFT_715271</name>
</gene>
<evidence type="ECO:0000256" key="4">
    <source>
        <dbReference type="ARBA" id="ARBA00048461"/>
    </source>
</evidence>
<proteinExistence type="inferred from homology"/>
<dbReference type="EMBL" id="KV427633">
    <property type="protein sequence ID" value="KZT04985.1"/>
    <property type="molecule type" value="Genomic_DNA"/>
</dbReference>